<feature type="binding site" evidence="9">
    <location>
        <position position="667"/>
    </location>
    <ligand>
        <name>ATP</name>
        <dbReference type="ChEBI" id="CHEBI:30616"/>
    </ligand>
</feature>
<proteinExistence type="inferred from homology"/>
<keyword evidence="6 9" id="KW-0648">Protein biosynthesis</keyword>
<evidence type="ECO:0000259" key="12">
    <source>
        <dbReference type="Pfam" id="PF08264"/>
    </source>
</evidence>
<dbReference type="Gene3D" id="2.20.28.290">
    <property type="match status" value="1"/>
</dbReference>
<keyword evidence="2 9" id="KW-0963">Cytoplasm</keyword>
<evidence type="ECO:0000259" key="11">
    <source>
        <dbReference type="Pfam" id="PF00133"/>
    </source>
</evidence>
<evidence type="ECO:0000256" key="10">
    <source>
        <dbReference type="RuleBase" id="RU363035"/>
    </source>
</evidence>
<dbReference type="InterPro" id="IPR025709">
    <property type="entry name" value="Leu_tRNA-synth_edit"/>
</dbReference>
<dbReference type="InterPro" id="IPR014729">
    <property type="entry name" value="Rossmann-like_a/b/a_fold"/>
</dbReference>
<accession>A0ABU1ZMW5</accession>
<dbReference type="Gene3D" id="3.40.50.620">
    <property type="entry name" value="HUPs"/>
    <property type="match status" value="2"/>
</dbReference>
<feature type="short sequence motif" description="'KMSKS' region" evidence="9">
    <location>
        <begin position="664"/>
        <end position="668"/>
    </location>
</feature>
<dbReference type="NCBIfam" id="TIGR00396">
    <property type="entry name" value="leuS_bact"/>
    <property type="match status" value="1"/>
</dbReference>
<feature type="domain" description="Aminoacyl-tRNA synthetase class Ia" evidence="11">
    <location>
        <begin position="439"/>
        <end position="606"/>
    </location>
</feature>
<evidence type="ECO:0000313" key="14">
    <source>
        <dbReference type="EMBL" id="MDR7306296.1"/>
    </source>
</evidence>
<comment type="caution">
    <text evidence="14">The sequence shown here is derived from an EMBL/GenBank/DDBJ whole genome shotgun (WGS) entry which is preliminary data.</text>
</comment>
<dbReference type="CDD" id="cd00812">
    <property type="entry name" value="LeuRS_core"/>
    <property type="match status" value="1"/>
</dbReference>
<reference evidence="14 15" key="1">
    <citation type="submission" date="2023-07" db="EMBL/GenBank/DDBJ databases">
        <title>Sorghum-associated microbial communities from plants grown in Nebraska, USA.</title>
        <authorList>
            <person name="Schachtman D."/>
        </authorList>
    </citation>
    <scope>NUCLEOTIDE SEQUENCE [LARGE SCALE GENOMIC DNA]</scope>
    <source>
        <strain evidence="14 15">BE308</strain>
    </source>
</reference>
<evidence type="ECO:0000259" key="13">
    <source>
        <dbReference type="Pfam" id="PF13603"/>
    </source>
</evidence>
<feature type="domain" description="Methionyl/Valyl/Leucyl/Isoleucyl-tRNA synthetase anticodon-binding" evidence="12">
    <location>
        <begin position="755"/>
        <end position="881"/>
    </location>
</feature>
<evidence type="ECO:0000256" key="2">
    <source>
        <dbReference type="ARBA" id="ARBA00022490"/>
    </source>
</evidence>
<dbReference type="Proteomes" id="UP001268089">
    <property type="component" value="Unassembled WGS sequence"/>
</dbReference>
<name>A0ABU1ZMW5_9BURK</name>
<sequence length="916" mass="100986">MQDKYQHLDVEKSAQDHWAQPLWNGQNAYRVTEDEGKKKFYACSMLPYPSGKLHMGHVRNYTINDMLTRYLRMNGYNVLMPMGWDAFGLPAENAALKNKVPPAQWTYENIAYMKGQMQAMGLAIDWSREVATCDPDYYKWNQWLFLKMLEKGIAYRKTQVVNWDPVDQTVLANEQVIDGKGWRTGAVVEKREIPGYYLKITDYAQELLDHVQMGNDKATLNGWPDRVRLMQENWIGKSEGVRFAFPHDIKDASGALIGDGRMYVFTTRADTIMGVTFCAVAPEHPLAAHAAVGNAALAAFIEECKHGGTTEAELATQEKKGQPTGLFVTHPLTGTQVPVWVGNYVLMGYGDGAVMGVPAHDERDFAFALKYGIEIKQVVAVQGESFSSTVWADSYGDKQRGVTVNSGKYDGLTYKAAVDAVAADLAAKGLGEKKTTWRLRDWGVSRQRYWGTPIPIIHCEEHGAVPVPEKDLPVVLPQDCVPDGSGNPLHKHEGFHAGVVCPVCGKAARRETDTMDTFVDSSWYFMRYCDPKNAEAMVAGGTDYWMRDQQLATGGSGMDQYIGGIEHAILHLLYARFWTKVMRDLGLVKVDEPFTKLLTQGMVLNHIYSRRTAKGGKDYFWPHDVEHVLDEAGKVVGAKLKNEADSGDGRLPVGTAIDYEGVGTMSKSKNNGVDPQALIAKYGADTARIYTMFTAPPEATLEWNDAAVEGSYRFLRRVWNFGYKLSAMDFVAAGADTTGASSLKDVEFGKEAKALRLEMHSVLKQVDFDYQRMQYNTVVSGAMKMINALEGFKALDSAGAQVALIEGFSILLRVLYPATPHLAHALWSELGYASTLGDLLDAPWPQVDTSALVQDEIELVLQVNGKLRGAVRVPAGASKEAIEAAALASEAFLSHAAGATAKKVIVVPGRLVNVVV</sequence>
<keyword evidence="3 9" id="KW-0436">Ligase</keyword>
<dbReference type="InterPro" id="IPR013155">
    <property type="entry name" value="M/V/L/I-tRNA-synth_anticd-bd"/>
</dbReference>
<evidence type="ECO:0000313" key="15">
    <source>
        <dbReference type="Proteomes" id="UP001268089"/>
    </source>
</evidence>
<feature type="short sequence motif" description="'HIGH' region" evidence="9">
    <location>
        <begin position="47"/>
        <end position="57"/>
    </location>
</feature>
<dbReference type="PANTHER" id="PTHR43740:SF2">
    <property type="entry name" value="LEUCINE--TRNA LIGASE, MITOCHONDRIAL"/>
    <property type="match status" value="1"/>
</dbReference>
<protein>
    <recommendedName>
        <fullName evidence="9">Leucine--tRNA ligase</fullName>
        <ecNumber evidence="9">6.1.1.4</ecNumber>
    </recommendedName>
    <alternativeName>
        <fullName evidence="9">Leucyl-tRNA synthetase</fullName>
        <shortName evidence="9">LeuRS</shortName>
    </alternativeName>
</protein>
<dbReference type="InterPro" id="IPR001412">
    <property type="entry name" value="aa-tRNA-synth_I_CS"/>
</dbReference>
<dbReference type="RefSeq" id="WP_310341146.1">
    <property type="nucleotide sequence ID" value="NZ_JAVDXO010000002.1"/>
</dbReference>
<keyword evidence="5 9" id="KW-0067">ATP-binding</keyword>
<dbReference type="CDD" id="cd07958">
    <property type="entry name" value="Anticodon_Ia_Leu_BEm"/>
    <property type="match status" value="1"/>
</dbReference>
<comment type="catalytic activity">
    <reaction evidence="8 9">
        <text>tRNA(Leu) + L-leucine + ATP = L-leucyl-tRNA(Leu) + AMP + diphosphate</text>
        <dbReference type="Rhea" id="RHEA:11688"/>
        <dbReference type="Rhea" id="RHEA-COMP:9613"/>
        <dbReference type="Rhea" id="RHEA-COMP:9622"/>
        <dbReference type="ChEBI" id="CHEBI:30616"/>
        <dbReference type="ChEBI" id="CHEBI:33019"/>
        <dbReference type="ChEBI" id="CHEBI:57427"/>
        <dbReference type="ChEBI" id="CHEBI:78442"/>
        <dbReference type="ChEBI" id="CHEBI:78494"/>
        <dbReference type="ChEBI" id="CHEBI:456215"/>
        <dbReference type="EC" id="6.1.1.4"/>
    </reaction>
</comment>
<comment type="subcellular location">
    <subcellularLocation>
        <location evidence="9">Cytoplasm</location>
    </subcellularLocation>
</comment>
<dbReference type="Pfam" id="PF00133">
    <property type="entry name" value="tRNA-synt_1"/>
    <property type="match status" value="2"/>
</dbReference>
<gene>
    <name evidence="9" type="primary">leuS</name>
    <name evidence="14" type="ORF">J2X15_001574</name>
</gene>
<dbReference type="Gene3D" id="3.10.20.590">
    <property type="match status" value="1"/>
</dbReference>
<keyword evidence="7 9" id="KW-0030">Aminoacyl-tRNA synthetase</keyword>
<dbReference type="SUPFAM" id="SSF52374">
    <property type="entry name" value="Nucleotidylyl transferase"/>
    <property type="match status" value="1"/>
</dbReference>
<dbReference type="SUPFAM" id="SSF50677">
    <property type="entry name" value="ValRS/IleRS/LeuRS editing domain"/>
    <property type="match status" value="1"/>
</dbReference>
<evidence type="ECO:0000256" key="8">
    <source>
        <dbReference type="ARBA" id="ARBA00047469"/>
    </source>
</evidence>
<dbReference type="InterPro" id="IPR002300">
    <property type="entry name" value="aa-tRNA-synth_Ia"/>
</dbReference>
<evidence type="ECO:0000256" key="3">
    <source>
        <dbReference type="ARBA" id="ARBA00022598"/>
    </source>
</evidence>
<dbReference type="EC" id="6.1.1.4" evidence="9"/>
<dbReference type="InterPro" id="IPR002302">
    <property type="entry name" value="Leu-tRNA-ligase"/>
</dbReference>
<dbReference type="PANTHER" id="PTHR43740">
    <property type="entry name" value="LEUCYL-TRNA SYNTHETASE"/>
    <property type="match status" value="1"/>
</dbReference>
<dbReference type="GO" id="GO:0004823">
    <property type="term" value="F:leucine-tRNA ligase activity"/>
    <property type="evidence" value="ECO:0007669"/>
    <property type="project" value="UniProtKB-EC"/>
</dbReference>
<evidence type="ECO:0000256" key="5">
    <source>
        <dbReference type="ARBA" id="ARBA00022840"/>
    </source>
</evidence>
<organism evidence="14 15">
    <name type="scientific">Rhodoferax saidenbachensis</name>
    <dbReference type="NCBI Taxonomy" id="1484693"/>
    <lineage>
        <taxon>Bacteria</taxon>
        <taxon>Pseudomonadati</taxon>
        <taxon>Pseudomonadota</taxon>
        <taxon>Betaproteobacteria</taxon>
        <taxon>Burkholderiales</taxon>
        <taxon>Comamonadaceae</taxon>
        <taxon>Rhodoferax</taxon>
    </lineage>
</organism>
<keyword evidence="4 9" id="KW-0547">Nucleotide-binding</keyword>
<dbReference type="SUPFAM" id="SSF47323">
    <property type="entry name" value="Anticodon-binding domain of a subclass of class I aminoacyl-tRNA synthetases"/>
    <property type="match status" value="1"/>
</dbReference>
<feature type="domain" description="Leucyl-tRNA synthetase editing" evidence="13">
    <location>
        <begin position="232"/>
        <end position="425"/>
    </location>
</feature>
<dbReference type="InterPro" id="IPR009080">
    <property type="entry name" value="tRNAsynth_Ia_anticodon-bd"/>
</dbReference>
<evidence type="ECO:0000256" key="4">
    <source>
        <dbReference type="ARBA" id="ARBA00022741"/>
    </source>
</evidence>
<comment type="similarity">
    <text evidence="1 9 10">Belongs to the class-I aminoacyl-tRNA synthetase family.</text>
</comment>
<dbReference type="HAMAP" id="MF_00049_B">
    <property type="entry name" value="Leu_tRNA_synth_B"/>
    <property type="match status" value="1"/>
</dbReference>
<evidence type="ECO:0000256" key="7">
    <source>
        <dbReference type="ARBA" id="ARBA00023146"/>
    </source>
</evidence>
<keyword evidence="15" id="KW-1185">Reference proteome</keyword>
<evidence type="ECO:0000256" key="1">
    <source>
        <dbReference type="ARBA" id="ARBA00005594"/>
    </source>
</evidence>
<dbReference type="EMBL" id="JAVDXO010000002">
    <property type="protein sequence ID" value="MDR7306296.1"/>
    <property type="molecule type" value="Genomic_DNA"/>
</dbReference>
<dbReference type="Gene3D" id="1.10.730.10">
    <property type="entry name" value="Isoleucyl-tRNA Synthetase, Domain 1"/>
    <property type="match status" value="2"/>
</dbReference>
<dbReference type="Pfam" id="PF13603">
    <property type="entry name" value="tRNA-synt_1_2"/>
    <property type="match status" value="1"/>
</dbReference>
<evidence type="ECO:0000256" key="9">
    <source>
        <dbReference type="HAMAP-Rule" id="MF_00049"/>
    </source>
</evidence>
<dbReference type="Pfam" id="PF08264">
    <property type="entry name" value="Anticodon_1"/>
    <property type="match status" value="1"/>
</dbReference>
<dbReference type="InterPro" id="IPR009008">
    <property type="entry name" value="Val/Leu/Ile-tRNA-synth_edit"/>
</dbReference>
<feature type="domain" description="Aminoacyl-tRNA synthetase class Ia" evidence="11">
    <location>
        <begin position="22"/>
        <end position="212"/>
    </location>
</feature>
<dbReference type="PROSITE" id="PS00178">
    <property type="entry name" value="AA_TRNA_LIGASE_I"/>
    <property type="match status" value="1"/>
</dbReference>
<evidence type="ECO:0000256" key="6">
    <source>
        <dbReference type="ARBA" id="ARBA00022917"/>
    </source>
</evidence>
<dbReference type="PRINTS" id="PR00985">
    <property type="entry name" value="TRNASYNTHLEU"/>
</dbReference>